<dbReference type="Pfam" id="PF02518">
    <property type="entry name" value="HATPase_c"/>
    <property type="match status" value="1"/>
</dbReference>
<dbReference type="PROSITE" id="PS50109">
    <property type="entry name" value="HIS_KIN"/>
    <property type="match status" value="1"/>
</dbReference>
<dbReference type="PROSITE" id="PS50885">
    <property type="entry name" value="HAMP"/>
    <property type="match status" value="1"/>
</dbReference>
<dbReference type="EC" id="2.7.13.3" evidence="3"/>
<dbReference type="PANTHER" id="PTHR43711">
    <property type="entry name" value="TWO-COMPONENT HISTIDINE KINASE"/>
    <property type="match status" value="1"/>
</dbReference>
<organism evidence="13">
    <name type="scientific">uncultured Solirubrobacteraceae bacterium</name>
    <dbReference type="NCBI Taxonomy" id="1162706"/>
    <lineage>
        <taxon>Bacteria</taxon>
        <taxon>Bacillati</taxon>
        <taxon>Actinomycetota</taxon>
        <taxon>Thermoleophilia</taxon>
        <taxon>Solirubrobacterales</taxon>
        <taxon>Solirubrobacteraceae</taxon>
        <taxon>environmental samples</taxon>
    </lineage>
</organism>
<reference evidence="13" key="1">
    <citation type="submission" date="2020-02" db="EMBL/GenBank/DDBJ databases">
        <authorList>
            <person name="Meier V. D."/>
        </authorList>
    </citation>
    <scope>NUCLEOTIDE SEQUENCE</scope>
    <source>
        <strain evidence="13">AVDCRST_MAG85</strain>
    </source>
</reference>
<dbReference type="SUPFAM" id="SSF55874">
    <property type="entry name" value="ATPase domain of HSP90 chaperone/DNA topoisomerase II/histidine kinase"/>
    <property type="match status" value="1"/>
</dbReference>
<dbReference type="InterPro" id="IPR003660">
    <property type="entry name" value="HAMP_dom"/>
</dbReference>
<dbReference type="Pfam" id="PF00512">
    <property type="entry name" value="HisKA"/>
    <property type="match status" value="1"/>
</dbReference>
<feature type="transmembrane region" description="Helical" evidence="10">
    <location>
        <begin position="62"/>
        <end position="85"/>
    </location>
</feature>
<dbReference type="SMART" id="SM00387">
    <property type="entry name" value="HATPase_c"/>
    <property type="match status" value="1"/>
</dbReference>
<evidence type="ECO:0000256" key="9">
    <source>
        <dbReference type="ARBA" id="ARBA00023012"/>
    </source>
</evidence>
<name>A0A6J4TQG9_9ACTN</name>
<evidence type="ECO:0000256" key="1">
    <source>
        <dbReference type="ARBA" id="ARBA00000085"/>
    </source>
</evidence>
<dbReference type="AlphaFoldDB" id="A0A6J4TQG9"/>
<keyword evidence="5" id="KW-0808">Transferase</keyword>
<sequence>MSALRTALALAWVVAVGVVAAVDSLEAAALTGGLLVFVGLLATQAARLADQRREGASLDRQITVGVALSVVQMMVAAALFAAVMFFSTHDAILIVLVTTFAGVLGLLTARMTTRRLVSDVRAVRDGLVAVGAGERDTHITADGSAELVELADAANTMTDQLAAAEGARRSLVAAISHDLRTPLTSMRLVVDALDDEILESNERGQYLGRLRLHIDAMHGLIEDLFELSRLEARETTWSLQHVDLGMLVGDTVEAMQPHATARPVRIVSEIPDGLALVRANPEKLQRVLFNLLQNAIRHSPPQGTVTVSAQQATEHVEIEVADEGAGIPEDDRATIFEAFVQAGDRAARGEGAGLGLAIARAIVQAHEGRIWLAEADLGTRLRFSVPLAHG</sequence>
<dbReference type="SMART" id="SM00304">
    <property type="entry name" value="HAMP"/>
    <property type="match status" value="1"/>
</dbReference>
<evidence type="ECO:0000256" key="4">
    <source>
        <dbReference type="ARBA" id="ARBA00022553"/>
    </source>
</evidence>
<keyword evidence="9" id="KW-0902">Two-component regulatory system</keyword>
<dbReference type="InterPro" id="IPR005467">
    <property type="entry name" value="His_kinase_dom"/>
</dbReference>
<accession>A0A6J4TQG9</accession>
<keyword evidence="4" id="KW-0597">Phosphoprotein</keyword>
<dbReference type="InterPro" id="IPR036890">
    <property type="entry name" value="HATPase_C_sf"/>
</dbReference>
<protein>
    <recommendedName>
        <fullName evidence="3">histidine kinase</fullName>
        <ecNumber evidence="3">2.7.13.3</ecNumber>
    </recommendedName>
</protein>
<dbReference type="GO" id="GO:0005886">
    <property type="term" value="C:plasma membrane"/>
    <property type="evidence" value="ECO:0007669"/>
    <property type="project" value="UniProtKB-SubCell"/>
</dbReference>
<dbReference type="InterPro" id="IPR003594">
    <property type="entry name" value="HATPase_dom"/>
</dbReference>
<evidence type="ECO:0000256" key="3">
    <source>
        <dbReference type="ARBA" id="ARBA00012438"/>
    </source>
</evidence>
<keyword evidence="6 10" id="KW-0812">Transmembrane</keyword>
<comment type="catalytic activity">
    <reaction evidence="1">
        <text>ATP + protein L-histidine = ADP + protein N-phospho-L-histidine.</text>
        <dbReference type="EC" id="2.7.13.3"/>
    </reaction>
</comment>
<dbReference type="PRINTS" id="PR00344">
    <property type="entry name" value="BCTRLSENSOR"/>
</dbReference>
<dbReference type="SMART" id="SM00388">
    <property type="entry name" value="HisKA"/>
    <property type="match status" value="1"/>
</dbReference>
<proteinExistence type="predicted"/>
<evidence type="ECO:0000256" key="6">
    <source>
        <dbReference type="ARBA" id="ARBA00022692"/>
    </source>
</evidence>
<dbReference type="Gene3D" id="1.10.287.130">
    <property type="match status" value="1"/>
</dbReference>
<dbReference type="GO" id="GO:0000155">
    <property type="term" value="F:phosphorelay sensor kinase activity"/>
    <property type="evidence" value="ECO:0007669"/>
    <property type="project" value="InterPro"/>
</dbReference>
<dbReference type="InterPro" id="IPR050736">
    <property type="entry name" value="Sensor_HK_Regulatory"/>
</dbReference>
<evidence type="ECO:0000256" key="5">
    <source>
        <dbReference type="ARBA" id="ARBA00022679"/>
    </source>
</evidence>
<evidence type="ECO:0000256" key="7">
    <source>
        <dbReference type="ARBA" id="ARBA00022777"/>
    </source>
</evidence>
<comment type="subcellular location">
    <subcellularLocation>
        <location evidence="2">Cell membrane</location>
    </subcellularLocation>
</comment>
<dbReference type="InterPro" id="IPR036097">
    <property type="entry name" value="HisK_dim/P_sf"/>
</dbReference>
<feature type="domain" description="HAMP" evidence="12">
    <location>
        <begin position="114"/>
        <end position="166"/>
    </location>
</feature>
<evidence type="ECO:0000313" key="13">
    <source>
        <dbReference type="EMBL" id="CAA9529437.1"/>
    </source>
</evidence>
<evidence type="ECO:0000256" key="8">
    <source>
        <dbReference type="ARBA" id="ARBA00022989"/>
    </source>
</evidence>
<keyword evidence="8 10" id="KW-1133">Transmembrane helix</keyword>
<evidence type="ECO:0000256" key="10">
    <source>
        <dbReference type="SAM" id="Phobius"/>
    </source>
</evidence>
<evidence type="ECO:0000259" key="12">
    <source>
        <dbReference type="PROSITE" id="PS50885"/>
    </source>
</evidence>
<dbReference type="InterPro" id="IPR004358">
    <property type="entry name" value="Sig_transdc_His_kin-like_C"/>
</dbReference>
<dbReference type="InterPro" id="IPR003661">
    <property type="entry name" value="HisK_dim/P_dom"/>
</dbReference>
<feature type="transmembrane region" description="Helical" evidence="10">
    <location>
        <begin position="91"/>
        <end position="109"/>
    </location>
</feature>
<feature type="transmembrane region" description="Helical" evidence="10">
    <location>
        <begin position="30"/>
        <end position="50"/>
    </location>
</feature>
<dbReference type="Gene3D" id="3.30.565.10">
    <property type="entry name" value="Histidine kinase-like ATPase, C-terminal domain"/>
    <property type="match status" value="1"/>
</dbReference>
<dbReference type="FunFam" id="3.30.565.10:FF:000006">
    <property type="entry name" value="Sensor histidine kinase WalK"/>
    <property type="match status" value="1"/>
</dbReference>
<dbReference type="Gene3D" id="6.10.340.10">
    <property type="match status" value="1"/>
</dbReference>
<dbReference type="CDD" id="cd00082">
    <property type="entry name" value="HisKA"/>
    <property type="match status" value="1"/>
</dbReference>
<evidence type="ECO:0000259" key="11">
    <source>
        <dbReference type="PROSITE" id="PS50109"/>
    </source>
</evidence>
<dbReference type="PANTHER" id="PTHR43711:SF1">
    <property type="entry name" value="HISTIDINE KINASE 1"/>
    <property type="match status" value="1"/>
</dbReference>
<dbReference type="SUPFAM" id="SSF47384">
    <property type="entry name" value="Homodimeric domain of signal transducing histidine kinase"/>
    <property type="match status" value="1"/>
</dbReference>
<dbReference type="CDD" id="cd00075">
    <property type="entry name" value="HATPase"/>
    <property type="match status" value="1"/>
</dbReference>
<keyword evidence="7" id="KW-0418">Kinase</keyword>
<keyword evidence="10" id="KW-0472">Membrane</keyword>
<dbReference type="EMBL" id="CADCVT010000392">
    <property type="protein sequence ID" value="CAA9529437.1"/>
    <property type="molecule type" value="Genomic_DNA"/>
</dbReference>
<feature type="domain" description="Histidine kinase" evidence="11">
    <location>
        <begin position="174"/>
        <end position="389"/>
    </location>
</feature>
<evidence type="ECO:0000256" key="2">
    <source>
        <dbReference type="ARBA" id="ARBA00004236"/>
    </source>
</evidence>
<gene>
    <name evidence="13" type="ORF">AVDCRST_MAG85-3536</name>
</gene>